<dbReference type="GO" id="GO:0007129">
    <property type="term" value="P:homologous chromosome pairing at meiosis"/>
    <property type="evidence" value="ECO:0007669"/>
    <property type="project" value="TreeGrafter"/>
</dbReference>
<comment type="subcellular location">
    <subcellularLocation>
        <location evidence="1">Nucleus</location>
    </subcellularLocation>
</comment>
<dbReference type="Proteomes" id="UP000887540">
    <property type="component" value="Unplaced"/>
</dbReference>
<dbReference type="GO" id="GO:0000793">
    <property type="term" value="C:condensed chromosome"/>
    <property type="evidence" value="ECO:0007669"/>
    <property type="project" value="TreeGrafter"/>
</dbReference>
<evidence type="ECO:0000313" key="8">
    <source>
        <dbReference type="WBParaSite" id="ACRNAN_Path_371.g1410.t1"/>
    </source>
</evidence>
<evidence type="ECO:0000256" key="3">
    <source>
        <dbReference type="ARBA" id="ARBA00022843"/>
    </source>
</evidence>
<evidence type="ECO:0000256" key="1">
    <source>
        <dbReference type="ARBA" id="ARBA00004123"/>
    </source>
</evidence>
<proteinExistence type="inferred from homology"/>
<accession>A0A914C5X2</accession>
<protein>
    <submittedName>
        <fullName evidence="8">Uncharacterized protein</fullName>
    </submittedName>
</protein>
<sequence>MARLSESNEEVNENSLEMFSQEDTAFQKPLTNSRDRKLKDSIDRTLAAPEVLANEDFLEARQFYQSQRQNPLSARNSDSRANVVAQVFGDLPTSPVDEELKKLGVALKEGENDGKRLFFYKIGYATHIELVNTINDEFASEAKIAKMEKLITDTLKNDLFWKIFMLPTETLSDIDNNYSGDTVFRAFLLSRPFQMHMFELIMEKMDEIASILVDPEQANRNPLFQELKDLLTTQLMSSAHEIYNCHAVKEAILEREFEKWPVDMCAKFIDAIPEWLLDNTVHNEVLVALKDKFINLTINRHSKIREAIINSMKVLSGDYSTTVQIRKHFLSHIMKIETELIPEVVDYVLKSIRLEERFGFLNIIILLRKYLNFSDLKRKNSNEKFRKANDEMLTKIFEHIVSFAKNHAQRTVSDFRYTLFSNKERKEKFDKMEQDHEGDDDDLEEILPDTELDADLTGFHVPTSKENRNLIMFDLMFLFVMQAIKRDSRIVTEPLRDQVATGNNKVALKIFIQDGFIYTKFCSTFYRQIIQCAEDLICVQPYSSELAFLGGHILHELFINLKPKRIEILGILKEHLNGLENESKECLSVLESMIEDKKISKLLVTYLPQLIEFL</sequence>
<dbReference type="PANTHER" id="PTHR32086:SF0">
    <property type="entry name" value="FANCONI ANEMIA GROUP D2 PROTEIN"/>
    <property type="match status" value="1"/>
</dbReference>
<dbReference type="GO" id="GO:1990918">
    <property type="term" value="P:double-strand break repair involved in meiotic recombination"/>
    <property type="evidence" value="ECO:0007669"/>
    <property type="project" value="TreeGrafter"/>
</dbReference>
<feature type="compositionally biased region" description="Polar residues" evidence="6">
    <location>
        <begin position="21"/>
        <end position="32"/>
    </location>
</feature>
<feature type="region of interest" description="Disordered" evidence="6">
    <location>
        <begin position="1"/>
        <end position="38"/>
    </location>
</feature>
<comment type="similarity">
    <text evidence="5">Belongs to the Fanconi anemia protein FANCD2 family.</text>
</comment>
<name>A0A914C5X2_9BILA</name>
<dbReference type="WBParaSite" id="ACRNAN_Path_371.g1410.t1">
    <property type="protein sequence ID" value="ACRNAN_Path_371.g1410.t1"/>
    <property type="gene ID" value="ACRNAN_Path_371.g1410"/>
</dbReference>
<keyword evidence="2" id="KW-1017">Isopeptide bond</keyword>
<keyword evidence="3" id="KW-0832">Ubl conjugation</keyword>
<dbReference type="GO" id="GO:0005634">
    <property type="term" value="C:nucleus"/>
    <property type="evidence" value="ECO:0007669"/>
    <property type="project" value="UniProtKB-SubCell"/>
</dbReference>
<dbReference type="PANTHER" id="PTHR32086">
    <property type="entry name" value="FANCONI ANEMIA GROUP D2 PROTEIN"/>
    <property type="match status" value="1"/>
</dbReference>
<organism evidence="7 8">
    <name type="scientific">Acrobeloides nanus</name>
    <dbReference type="NCBI Taxonomy" id="290746"/>
    <lineage>
        <taxon>Eukaryota</taxon>
        <taxon>Metazoa</taxon>
        <taxon>Ecdysozoa</taxon>
        <taxon>Nematoda</taxon>
        <taxon>Chromadorea</taxon>
        <taxon>Rhabditida</taxon>
        <taxon>Tylenchina</taxon>
        <taxon>Cephalobomorpha</taxon>
        <taxon>Cephaloboidea</taxon>
        <taxon>Cephalobidae</taxon>
        <taxon>Acrobeloides</taxon>
    </lineage>
</organism>
<dbReference type="InterPro" id="IPR029448">
    <property type="entry name" value="FANCD2"/>
</dbReference>
<evidence type="ECO:0000256" key="4">
    <source>
        <dbReference type="ARBA" id="ARBA00023242"/>
    </source>
</evidence>
<evidence type="ECO:0000313" key="7">
    <source>
        <dbReference type="Proteomes" id="UP000887540"/>
    </source>
</evidence>
<keyword evidence="7" id="KW-1185">Reference proteome</keyword>
<evidence type="ECO:0000256" key="5">
    <source>
        <dbReference type="ARBA" id="ARBA00093456"/>
    </source>
</evidence>
<evidence type="ECO:0000256" key="6">
    <source>
        <dbReference type="SAM" id="MobiDB-lite"/>
    </source>
</evidence>
<dbReference type="GO" id="GO:0036297">
    <property type="term" value="P:interstrand cross-link repair"/>
    <property type="evidence" value="ECO:0007669"/>
    <property type="project" value="TreeGrafter"/>
</dbReference>
<dbReference type="GO" id="GO:0031573">
    <property type="term" value="P:mitotic intra-S DNA damage checkpoint signaling"/>
    <property type="evidence" value="ECO:0007669"/>
    <property type="project" value="TreeGrafter"/>
</dbReference>
<keyword evidence="4" id="KW-0539">Nucleus</keyword>
<dbReference type="AlphaFoldDB" id="A0A914C5X2"/>
<dbReference type="GO" id="GO:0070182">
    <property type="term" value="F:DNA polymerase binding"/>
    <property type="evidence" value="ECO:0007669"/>
    <property type="project" value="TreeGrafter"/>
</dbReference>
<reference evidence="8" key="1">
    <citation type="submission" date="2022-11" db="UniProtKB">
        <authorList>
            <consortium name="WormBaseParasite"/>
        </authorList>
    </citation>
    <scope>IDENTIFICATION</scope>
</reference>
<evidence type="ECO:0000256" key="2">
    <source>
        <dbReference type="ARBA" id="ARBA00022499"/>
    </source>
</evidence>